<comment type="subcellular location">
    <subcellularLocation>
        <location evidence="1">Membrane</location>
        <topology evidence="1">Multi-pass membrane protein</topology>
    </subcellularLocation>
</comment>
<dbReference type="AlphaFoldDB" id="Q8TQ04"/>
<dbReference type="EnsemblBacteria" id="AAM05155">
    <property type="protein sequence ID" value="AAM05155"/>
    <property type="gene ID" value="MA_1748"/>
</dbReference>
<keyword evidence="2 5" id="KW-0812">Transmembrane</keyword>
<feature type="transmembrane region" description="Helical" evidence="5">
    <location>
        <begin position="271"/>
        <end position="289"/>
    </location>
</feature>
<dbReference type="GO" id="GO:0005886">
    <property type="term" value="C:plasma membrane"/>
    <property type="evidence" value="ECO:0000318"/>
    <property type="project" value="GO_Central"/>
</dbReference>
<accession>Q8TQ04</accession>
<dbReference type="CDD" id="cd16914">
    <property type="entry name" value="EcfT"/>
    <property type="match status" value="1"/>
</dbReference>
<evidence type="ECO:0000256" key="5">
    <source>
        <dbReference type="SAM" id="Phobius"/>
    </source>
</evidence>
<evidence type="ECO:0000256" key="2">
    <source>
        <dbReference type="ARBA" id="ARBA00022692"/>
    </source>
</evidence>
<evidence type="ECO:0000313" key="6">
    <source>
        <dbReference type="EMBL" id="AAM05155.1"/>
    </source>
</evidence>
<dbReference type="EMBL" id="AE010299">
    <property type="protein sequence ID" value="AAM05155.1"/>
    <property type="molecule type" value="Genomic_DNA"/>
</dbReference>
<sequence>MYEVPRRRNCALKWLFRYEQKDSPLHRLDPRVKLLWLFGVSVLSVVLGTPYLLVALFASTLPFWFVLRPSKSRVKAMLIVFGSIGLGFILSQALFYYWAREPLFTLVPSSFPLLGPLTGGIYFYADGAVYGLYQSFRFMTSLSAAMLVLATSHPSGLISGLVRFFEIRVGGKNYRIGLPYELAFMLSSAVSFAPTLLEESGIILNAMQARGLELKGGVRTKVKALKYILVPLVVNILRAGRKLAVAADTRGFRANRHRTYVNELRLKSNDYLFLAYTILFTAAGLYLSYSGFGGTVPV</sequence>
<gene>
    <name evidence="6" type="primary">cbiQ</name>
    <name evidence="6" type="ordered locus">MA_1748</name>
</gene>
<dbReference type="PANTHER" id="PTHR33514:SF13">
    <property type="entry name" value="PROTEIN ABCI12, CHLOROPLASTIC"/>
    <property type="match status" value="1"/>
</dbReference>
<keyword evidence="4 5" id="KW-0472">Membrane</keyword>
<feature type="transmembrane region" description="Helical" evidence="5">
    <location>
        <begin position="145"/>
        <end position="165"/>
    </location>
</feature>
<evidence type="ECO:0000256" key="3">
    <source>
        <dbReference type="ARBA" id="ARBA00022989"/>
    </source>
</evidence>
<feature type="transmembrane region" description="Helical" evidence="5">
    <location>
        <begin position="111"/>
        <end position="133"/>
    </location>
</feature>
<evidence type="ECO:0000313" key="7">
    <source>
        <dbReference type="Proteomes" id="UP000002487"/>
    </source>
</evidence>
<feature type="transmembrane region" description="Helical" evidence="5">
    <location>
        <begin position="78"/>
        <end position="99"/>
    </location>
</feature>
<protein>
    <submittedName>
        <fullName evidence="6">Cobalt ABC transporter, permease protein</fullName>
    </submittedName>
</protein>
<name>Q8TQ04_METAC</name>
<dbReference type="InParanoid" id="Q8TQ04"/>
<keyword evidence="3 5" id="KW-1133">Transmembrane helix</keyword>
<dbReference type="HOGENOM" id="CLU_056469_2_0_2"/>
<dbReference type="PhylomeDB" id="Q8TQ04"/>
<proteinExistence type="predicted"/>
<dbReference type="PANTHER" id="PTHR33514">
    <property type="entry name" value="PROTEIN ABCI12, CHLOROPLASTIC"/>
    <property type="match status" value="1"/>
</dbReference>
<dbReference type="KEGG" id="mac:MA_1748"/>
<dbReference type="InterPro" id="IPR003339">
    <property type="entry name" value="ABC/ECF_trnsptr_transmembrane"/>
</dbReference>
<evidence type="ECO:0000256" key="1">
    <source>
        <dbReference type="ARBA" id="ARBA00004141"/>
    </source>
</evidence>
<evidence type="ECO:0000256" key="4">
    <source>
        <dbReference type="ARBA" id="ARBA00023136"/>
    </source>
</evidence>
<organism evidence="6 7">
    <name type="scientific">Methanosarcina acetivorans (strain ATCC 35395 / DSM 2834 / JCM 12185 / C2A)</name>
    <dbReference type="NCBI Taxonomy" id="188937"/>
    <lineage>
        <taxon>Archaea</taxon>
        <taxon>Methanobacteriati</taxon>
        <taxon>Methanobacteriota</taxon>
        <taxon>Stenosarchaea group</taxon>
        <taxon>Methanomicrobia</taxon>
        <taxon>Methanosarcinales</taxon>
        <taxon>Methanosarcinaceae</taxon>
        <taxon>Methanosarcina</taxon>
    </lineage>
</organism>
<keyword evidence="7" id="KW-1185">Reference proteome</keyword>
<dbReference type="Pfam" id="PF02361">
    <property type="entry name" value="CbiQ"/>
    <property type="match status" value="1"/>
</dbReference>
<feature type="transmembrane region" description="Helical" evidence="5">
    <location>
        <begin position="34"/>
        <end position="66"/>
    </location>
</feature>
<dbReference type="STRING" id="188937.MA_1748"/>
<reference evidence="6 7" key="1">
    <citation type="journal article" date="2002" name="Genome Res.">
        <title>The genome of Methanosarcina acetivorans reveals extensive metabolic and physiological diversity.</title>
        <authorList>
            <person name="Galagan J.E."/>
            <person name="Nusbaum C."/>
            <person name="Roy A."/>
            <person name="Endrizzi M.G."/>
            <person name="Macdonald P."/>
            <person name="FitzHugh W."/>
            <person name="Calvo S."/>
            <person name="Engels R."/>
            <person name="Smirnov S."/>
            <person name="Atnoor D."/>
            <person name="Brown A."/>
            <person name="Allen N."/>
            <person name="Naylor J."/>
            <person name="Stange-Thomann N."/>
            <person name="DeArellano K."/>
            <person name="Johnson R."/>
            <person name="Linton L."/>
            <person name="McEwan P."/>
            <person name="McKernan K."/>
            <person name="Talamas J."/>
            <person name="Tirrell A."/>
            <person name="Ye W."/>
            <person name="Zimmer A."/>
            <person name="Barber R.D."/>
            <person name="Cann I."/>
            <person name="Graham D.E."/>
            <person name="Grahame D.A."/>
            <person name="Guss A."/>
            <person name="Hedderich R."/>
            <person name="Ingram-Smith C."/>
            <person name="Kuettner C.H."/>
            <person name="Krzycki J.A."/>
            <person name="Leigh J.A."/>
            <person name="Li W."/>
            <person name="Liu J."/>
            <person name="Mukhopadhyay B."/>
            <person name="Reeve J.N."/>
            <person name="Smith K."/>
            <person name="Springer T.A."/>
            <person name="Umayam L.A."/>
            <person name="White O."/>
            <person name="White R.H."/>
            <person name="de Macario E.C."/>
            <person name="Ferry J.G."/>
            <person name="Jarrell K.F."/>
            <person name="Jing H."/>
            <person name="Macario A.J.L."/>
            <person name="Paulsen I."/>
            <person name="Pritchett M."/>
            <person name="Sowers K.R."/>
            <person name="Swanson R.V."/>
            <person name="Zinder S.H."/>
            <person name="Lander E."/>
            <person name="Metcalf W.W."/>
            <person name="Birren B."/>
        </authorList>
    </citation>
    <scope>NUCLEOTIDE SEQUENCE [LARGE SCALE GENOMIC DNA]</scope>
    <source>
        <strain evidence="7">ATCC 35395 / DSM 2834 / JCM 12185 / C2A</strain>
    </source>
</reference>
<dbReference type="Proteomes" id="UP000002487">
    <property type="component" value="Chromosome"/>
</dbReference>